<evidence type="ECO:0000256" key="1">
    <source>
        <dbReference type="SAM" id="MobiDB-lite"/>
    </source>
</evidence>
<feature type="region of interest" description="Disordered" evidence="1">
    <location>
        <begin position="60"/>
        <end position="149"/>
    </location>
</feature>
<evidence type="ECO:0000313" key="3">
    <source>
        <dbReference type="Proteomes" id="UP000053327"/>
    </source>
</evidence>
<protein>
    <submittedName>
        <fullName evidence="2">Uncharacterized protein</fullName>
    </submittedName>
</protein>
<gene>
    <name evidence="2" type="ORF">PVBG_05578</name>
</gene>
<dbReference type="AlphaFoldDB" id="A0A0J9SLB1"/>
<organism evidence="2 3">
    <name type="scientific">Plasmodium vivax (strain Brazil I)</name>
    <dbReference type="NCBI Taxonomy" id="1033975"/>
    <lineage>
        <taxon>Eukaryota</taxon>
        <taxon>Sar</taxon>
        <taxon>Alveolata</taxon>
        <taxon>Apicomplexa</taxon>
        <taxon>Aconoidasida</taxon>
        <taxon>Haemosporida</taxon>
        <taxon>Plasmodiidae</taxon>
        <taxon>Plasmodium</taxon>
        <taxon>Plasmodium (Plasmodium)</taxon>
    </lineage>
</organism>
<evidence type="ECO:0000313" key="2">
    <source>
        <dbReference type="EMBL" id="KMZ83461.1"/>
    </source>
</evidence>
<proteinExistence type="predicted"/>
<reference evidence="2 3" key="1">
    <citation type="submission" date="2011-08" db="EMBL/GenBank/DDBJ databases">
        <title>The Genome Sequence of Plasmodium vivax Brazil I.</title>
        <authorList>
            <consortium name="The Broad Institute Genome Sequencing Platform"/>
            <consortium name="The Broad Institute Genome Sequencing Center for Infectious Disease"/>
            <person name="Neafsey D."/>
            <person name="Carlton J."/>
            <person name="Barnwell J."/>
            <person name="Collins W."/>
            <person name="Escalante A."/>
            <person name="Mullikin J."/>
            <person name="Saul A."/>
            <person name="Guigo R."/>
            <person name="Camara F."/>
            <person name="Young S.K."/>
            <person name="Zeng Q."/>
            <person name="Gargeya S."/>
            <person name="Fitzgerald M."/>
            <person name="Haas B."/>
            <person name="Abouelleil A."/>
            <person name="Alvarado L."/>
            <person name="Arachchi H.M."/>
            <person name="Berlin A."/>
            <person name="Brown A."/>
            <person name="Chapman S.B."/>
            <person name="Chen Z."/>
            <person name="Dunbar C."/>
            <person name="Freedman E."/>
            <person name="Gearin G."/>
            <person name="Gellesch M."/>
            <person name="Goldberg J."/>
            <person name="Griggs A."/>
            <person name="Gujja S."/>
            <person name="Heiman D."/>
            <person name="Howarth C."/>
            <person name="Larson L."/>
            <person name="Lui A."/>
            <person name="MacDonald P.J.P."/>
            <person name="Montmayeur A."/>
            <person name="Murphy C."/>
            <person name="Neiman D."/>
            <person name="Pearson M."/>
            <person name="Priest M."/>
            <person name="Roberts A."/>
            <person name="Saif S."/>
            <person name="Shea T."/>
            <person name="Shenoy N."/>
            <person name="Sisk P."/>
            <person name="Stolte C."/>
            <person name="Sykes S."/>
            <person name="Wortman J."/>
            <person name="Nusbaum C."/>
            <person name="Birren B."/>
        </authorList>
    </citation>
    <scope>NUCLEOTIDE SEQUENCE [LARGE SCALE GENOMIC DNA]</scope>
    <source>
        <strain evidence="2 3">Brazil I</strain>
    </source>
</reference>
<dbReference type="Proteomes" id="UP000053327">
    <property type="component" value="Unassembled WGS sequence"/>
</dbReference>
<name>A0A0J9SLB1_PLAV1</name>
<feature type="compositionally biased region" description="Polar residues" evidence="1">
    <location>
        <begin position="111"/>
        <end position="121"/>
    </location>
</feature>
<feature type="compositionally biased region" description="Basic and acidic residues" evidence="1">
    <location>
        <begin position="60"/>
        <end position="110"/>
    </location>
</feature>
<dbReference type="EMBL" id="KQ234880">
    <property type="protein sequence ID" value="KMZ83461.1"/>
    <property type="molecule type" value="Genomic_DNA"/>
</dbReference>
<accession>A0A0J9SLB1</accession>
<sequence>MLIANYNVSIIKEESDENFINKLIELKKLIKNKVLHSNTKCGRDITHFKESNIEKRAKELAEKQKQEQEAAEAAKKQQEAEAAKKQQEAEAEAAQERERERERRLSRSENEITPVQPQRQALKSLVHGPSEESGAHRQQALAEGLTWEDAQSNEIDEQLHVTKNVWEISPGGKEGIMVSMKNAISGFMNEVEPAPILGVSGGMEEEEELTIESPVLSMDNLQEDLQDMTIFMKELLDQVQLIYLIGLNWNNILFRQSV</sequence>